<dbReference type="GeneID" id="136074237"/>
<dbReference type="PANTHER" id="PTHR33053">
    <property type="entry name" value="PROTEIN, PUTATIVE-RELATED"/>
    <property type="match status" value="1"/>
</dbReference>
<sequence length="350" mass="40878">MDEDHHLSNVVSPLIDLGLGLVSQVPLDYMHLVLLGVQKRMISLWMKGDLKYRFSSNIVSNISANLLHFRNSMPKEFCRKPRSLSDYKQWKATEFRQFLLYTGLLALFNIVPKAIYDNFVTLSVALTYLLSPNLVKYVEYLDYVEKLLVNFVFNFKELYGETQIVYNVHSLIHLVQDAKKFGALDNISAFPFENQLRIIKKMVRRPQNPIAQIVCPMAEKANAINNINNVLKGTAYKKNIYKKKQTSRPVPECLNQFFYQQYRQCKENNKFASTAQGDNCFEISGNPSVLLNILLNEDNKAIVVYDTFKELVGNLLQCLWTEILFQFHFFTNKLILLMFYFFLCLFERYK</sequence>
<evidence type="ECO:0000256" key="1">
    <source>
        <dbReference type="SAM" id="Phobius"/>
    </source>
</evidence>
<dbReference type="PANTHER" id="PTHR33053:SF24">
    <property type="entry name" value="TRANSPOSASE DOMAIN-CONTAINING PROTEIN"/>
    <property type="match status" value="1"/>
</dbReference>
<keyword evidence="1" id="KW-0812">Transmembrane</keyword>
<reference evidence="3" key="2">
    <citation type="submission" date="2025-08" db="UniProtKB">
        <authorList>
            <consortium name="RefSeq"/>
        </authorList>
    </citation>
    <scope>IDENTIFICATION</scope>
</reference>
<evidence type="ECO:0000313" key="3">
    <source>
        <dbReference type="RefSeq" id="XP_065642615.1"/>
    </source>
</evidence>
<keyword evidence="1" id="KW-1133">Transmembrane helix</keyword>
<feature type="transmembrane region" description="Helical" evidence="1">
    <location>
        <begin position="323"/>
        <end position="346"/>
    </location>
</feature>
<name>A0ABM4B1F6_HYDVU</name>
<feature type="transmembrane region" description="Helical" evidence="1">
    <location>
        <begin position="17"/>
        <end position="37"/>
    </location>
</feature>
<evidence type="ECO:0000313" key="2">
    <source>
        <dbReference type="Proteomes" id="UP001652625"/>
    </source>
</evidence>
<organism evidence="2 3">
    <name type="scientific">Hydra vulgaris</name>
    <name type="common">Hydra</name>
    <name type="synonym">Hydra attenuata</name>
    <dbReference type="NCBI Taxonomy" id="6087"/>
    <lineage>
        <taxon>Eukaryota</taxon>
        <taxon>Metazoa</taxon>
        <taxon>Cnidaria</taxon>
        <taxon>Hydrozoa</taxon>
        <taxon>Hydroidolina</taxon>
        <taxon>Anthoathecata</taxon>
        <taxon>Aplanulata</taxon>
        <taxon>Hydridae</taxon>
        <taxon>Hydra</taxon>
    </lineage>
</organism>
<proteinExistence type="predicted"/>
<dbReference type="Proteomes" id="UP001652625">
    <property type="component" value="Chromosome 01"/>
</dbReference>
<feature type="transmembrane region" description="Helical" evidence="1">
    <location>
        <begin position="98"/>
        <end position="116"/>
    </location>
</feature>
<dbReference type="RefSeq" id="XP_065642615.1">
    <property type="nucleotide sequence ID" value="XM_065786543.1"/>
</dbReference>
<accession>A0ABM4B1F6</accession>
<gene>
    <name evidence="3" type="primary">LOC136074237</name>
</gene>
<keyword evidence="2" id="KW-1185">Reference proteome</keyword>
<protein>
    <submittedName>
        <fullName evidence="3">Uncharacterized protein LOC136074237</fullName>
    </submittedName>
</protein>
<keyword evidence="1" id="KW-0472">Membrane</keyword>
<reference evidence="2" key="1">
    <citation type="submission" date="2025-05" db="UniProtKB">
        <authorList>
            <consortium name="RefSeq"/>
        </authorList>
    </citation>
    <scope>NUCLEOTIDE SEQUENCE [LARGE SCALE GENOMIC DNA]</scope>
</reference>